<accession>A0A0S7BS73</accession>
<reference evidence="6" key="1">
    <citation type="journal article" date="2015" name="Genome Announc.">
        <title>Draft Genome Sequence of Anaerolineae Strain TC1, a Novel Isolate from a Methanogenic Wastewater Treatment System.</title>
        <authorList>
            <person name="Matsuura N."/>
            <person name="Tourlousse D.M."/>
            <person name="Sun L."/>
            <person name="Toyonaga M."/>
            <person name="Kuroda K."/>
            <person name="Ohashi A."/>
            <person name="Cruz R."/>
            <person name="Yamaguchi T."/>
            <person name="Sekiguchi Y."/>
        </authorList>
    </citation>
    <scope>NUCLEOTIDE SEQUENCE [LARGE SCALE GENOMIC DNA]</scope>
    <source>
        <strain evidence="6">TC1</strain>
    </source>
</reference>
<dbReference type="PANTHER" id="PTHR42711:SF5">
    <property type="entry name" value="ABC TRANSPORTER ATP-BINDING PROTEIN NATA"/>
    <property type="match status" value="1"/>
</dbReference>
<dbReference type="Proteomes" id="UP000053370">
    <property type="component" value="Unassembled WGS sequence"/>
</dbReference>
<dbReference type="OrthoDB" id="9801958at2"/>
<dbReference type="Pfam" id="PF00005">
    <property type="entry name" value="ABC_tran"/>
    <property type="match status" value="1"/>
</dbReference>
<evidence type="ECO:0000256" key="3">
    <source>
        <dbReference type="ARBA" id="ARBA00022741"/>
    </source>
</evidence>
<sequence length="194" mass="21739">MNIQAIDIKKSFGTQIVLSNWNCSIPENKTTCLMGPSGCGKTTFFRILLGLTQPDSGAIYGMENQTITAVFQENRLCNYLNAIKNIQLVCRDLDISRQKLEDIFEQVGLDRSDLMKPIAELSGGMQRRVAIVRAIVPKSTFILMDEPFRGLDTENKKRVINCIHHMTGGKTLLISTHDFRDVESLNAELIEMGS</sequence>
<evidence type="ECO:0000313" key="6">
    <source>
        <dbReference type="EMBL" id="GAP41307.1"/>
    </source>
</evidence>
<keyword evidence="2" id="KW-0813">Transport</keyword>
<dbReference type="InterPro" id="IPR017871">
    <property type="entry name" value="ABC_transporter-like_CS"/>
</dbReference>
<dbReference type="PROSITE" id="PS50893">
    <property type="entry name" value="ABC_TRANSPORTER_2"/>
    <property type="match status" value="1"/>
</dbReference>
<dbReference type="Gene3D" id="3.40.50.300">
    <property type="entry name" value="P-loop containing nucleotide triphosphate hydrolases"/>
    <property type="match status" value="1"/>
</dbReference>
<dbReference type="EMBL" id="DF968181">
    <property type="protein sequence ID" value="GAP41307.1"/>
    <property type="molecule type" value="Genomic_DNA"/>
</dbReference>
<comment type="similarity">
    <text evidence="1">Belongs to the ABC transporter superfamily.</text>
</comment>
<keyword evidence="4" id="KW-0067">ATP-binding</keyword>
<dbReference type="PROSITE" id="PS00211">
    <property type="entry name" value="ABC_TRANSPORTER_1"/>
    <property type="match status" value="1"/>
</dbReference>
<evidence type="ECO:0000259" key="5">
    <source>
        <dbReference type="PROSITE" id="PS50893"/>
    </source>
</evidence>
<evidence type="ECO:0000256" key="2">
    <source>
        <dbReference type="ARBA" id="ARBA00022448"/>
    </source>
</evidence>
<dbReference type="AlphaFoldDB" id="A0A0S7BS73"/>
<dbReference type="InterPro" id="IPR003593">
    <property type="entry name" value="AAA+_ATPase"/>
</dbReference>
<keyword evidence="3" id="KW-0547">Nucleotide-binding</keyword>
<dbReference type="InterPro" id="IPR003439">
    <property type="entry name" value="ABC_transporter-like_ATP-bd"/>
</dbReference>
<dbReference type="SUPFAM" id="SSF52540">
    <property type="entry name" value="P-loop containing nucleoside triphosphate hydrolases"/>
    <property type="match status" value="1"/>
</dbReference>
<dbReference type="InterPro" id="IPR027417">
    <property type="entry name" value="P-loop_NTPase"/>
</dbReference>
<feature type="domain" description="ABC transporter" evidence="5">
    <location>
        <begin position="3"/>
        <end position="192"/>
    </location>
</feature>
<name>A0A0S7BS73_9CHLR</name>
<dbReference type="PANTHER" id="PTHR42711">
    <property type="entry name" value="ABC TRANSPORTER ATP-BINDING PROTEIN"/>
    <property type="match status" value="1"/>
</dbReference>
<evidence type="ECO:0000256" key="1">
    <source>
        <dbReference type="ARBA" id="ARBA00005417"/>
    </source>
</evidence>
<dbReference type="GO" id="GO:0005524">
    <property type="term" value="F:ATP binding"/>
    <property type="evidence" value="ECO:0007669"/>
    <property type="project" value="UniProtKB-KW"/>
</dbReference>
<dbReference type="InterPro" id="IPR050763">
    <property type="entry name" value="ABC_transporter_ATP-binding"/>
</dbReference>
<dbReference type="RefSeq" id="WP_062282245.1">
    <property type="nucleotide sequence ID" value="NZ_DF968181.1"/>
</dbReference>
<evidence type="ECO:0000313" key="7">
    <source>
        <dbReference type="Proteomes" id="UP000053370"/>
    </source>
</evidence>
<dbReference type="SMART" id="SM00382">
    <property type="entry name" value="AAA"/>
    <property type="match status" value="1"/>
</dbReference>
<dbReference type="STRING" id="1678840.ATC1_131292"/>
<proteinExistence type="inferred from homology"/>
<dbReference type="GO" id="GO:0016887">
    <property type="term" value="F:ATP hydrolysis activity"/>
    <property type="evidence" value="ECO:0007669"/>
    <property type="project" value="InterPro"/>
</dbReference>
<keyword evidence="7" id="KW-1185">Reference proteome</keyword>
<protein>
    <submittedName>
        <fullName evidence="6">ABC-type nitrate/sulfonate/bicarbonate transport system, ATPase component</fullName>
    </submittedName>
</protein>
<organism evidence="6">
    <name type="scientific">Flexilinea flocculi</name>
    <dbReference type="NCBI Taxonomy" id="1678840"/>
    <lineage>
        <taxon>Bacteria</taxon>
        <taxon>Bacillati</taxon>
        <taxon>Chloroflexota</taxon>
        <taxon>Anaerolineae</taxon>
        <taxon>Anaerolineales</taxon>
        <taxon>Anaerolineaceae</taxon>
        <taxon>Flexilinea</taxon>
    </lineage>
</organism>
<evidence type="ECO:0000256" key="4">
    <source>
        <dbReference type="ARBA" id="ARBA00022840"/>
    </source>
</evidence>
<gene>
    <name evidence="6" type="ORF">ATC1_131292</name>
</gene>